<evidence type="ECO:0000313" key="4">
    <source>
        <dbReference type="EMBL" id="KAF9590162.1"/>
    </source>
</evidence>
<accession>A0A835H1Q1</accession>
<gene>
    <name evidence="4" type="ORF">IFM89_031766</name>
</gene>
<reference evidence="4 5" key="1">
    <citation type="submission" date="2020-10" db="EMBL/GenBank/DDBJ databases">
        <title>The Coptis chinensis genome and diversification of protoberbering-type alkaloids.</title>
        <authorList>
            <person name="Wang B."/>
            <person name="Shu S."/>
            <person name="Song C."/>
            <person name="Liu Y."/>
        </authorList>
    </citation>
    <scope>NUCLEOTIDE SEQUENCE [LARGE SCALE GENOMIC DNA]</scope>
    <source>
        <strain evidence="4">HL-2020</strain>
        <tissue evidence="4">Leaf</tissue>
    </source>
</reference>
<name>A0A835H1Q1_9MAGN</name>
<dbReference type="EMBL" id="JADFTS010000009">
    <property type="protein sequence ID" value="KAF9590162.1"/>
    <property type="molecule type" value="Genomic_DNA"/>
</dbReference>
<evidence type="ECO:0000256" key="3">
    <source>
        <dbReference type="SAM" id="MobiDB-lite"/>
    </source>
</evidence>
<dbReference type="Gene3D" id="3.80.10.10">
    <property type="entry name" value="Ribonuclease Inhibitor"/>
    <property type="match status" value="1"/>
</dbReference>
<dbReference type="Pfam" id="PF00560">
    <property type="entry name" value="LRR_1"/>
    <property type="match status" value="1"/>
</dbReference>
<keyword evidence="2" id="KW-0677">Repeat</keyword>
<comment type="caution">
    <text evidence="4">The sequence shown here is derived from an EMBL/GenBank/DDBJ whole genome shotgun (WGS) entry which is preliminary data.</text>
</comment>
<dbReference type="InterPro" id="IPR003591">
    <property type="entry name" value="Leu-rich_rpt_typical-subtyp"/>
</dbReference>
<feature type="region of interest" description="Disordered" evidence="3">
    <location>
        <begin position="202"/>
        <end position="229"/>
    </location>
</feature>
<dbReference type="GO" id="GO:0005737">
    <property type="term" value="C:cytoplasm"/>
    <property type="evidence" value="ECO:0007669"/>
    <property type="project" value="TreeGrafter"/>
</dbReference>
<dbReference type="PANTHER" id="PTHR15454">
    <property type="entry name" value="NISCHARIN RELATED"/>
    <property type="match status" value="1"/>
</dbReference>
<proteinExistence type="predicted"/>
<evidence type="ECO:0000256" key="1">
    <source>
        <dbReference type="ARBA" id="ARBA00022614"/>
    </source>
</evidence>
<organism evidence="4 5">
    <name type="scientific">Coptis chinensis</name>
    <dbReference type="NCBI Taxonomy" id="261450"/>
    <lineage>
        <taxon>Eukaryota</taxon>
        <taxon>Viridiplantae</taxon>
        <taxon>Streptophyta</taxon>
        <taxon>Embryophyta</taxon>
        <taxon>Tracheophyta</taxon>
        <taxon>Spermatophyta</taxon>
        <taxon>Magnoliopsida</taxon>
        <taxon>Ranunculales</taxon>
        <taxon>Ranunculaceae</taxon>
        <taxon>Coptidoideae</taxon>
        <taxon>Coptis</taxon>
    </lineage>
</organism>
<keyword evidence="5" id="KW-1185">Reference proteome</keyword>
<evidence type="ECO:0000256" key="2">
    <source>
        <dbReference type="ARBA" id="ARBA00022737"/>
    </source>
</evidence>
<keyword evidence="1" id="KW-0433">Leucine-rich repeat</keyword>
<dbReference type="InterPro" id="IPR001611">
    <property type="entry name" value="Leu-rich_rpt"/>
</dbReference>
<dbReference type="AlphaFoldDB" id="A0A835H1Q1"/>
<dbReference type="SUPFAM" id="SSF52058">
    <property type="entry name" value="L domain-like"/>
    <property type="match status" value="1"/>
</dbReference>
<dbReference type="InterPro" id="IPR032675">
    <property type="entry name" value="LRR_dom_sf"/>
</dbReference>
<dbReference type="FunFam" id="3.80.10.10:FF:000320">
    <property type="entry name" value="Protein phosphatase 1 regulatory subunit pprA"/>
    <property type="match status" value="1"/>
</dbReference>
<dbReference type="PROSITE" id="PS51450">
    <property type="entry name" value="LRR"/>
    <property type="match status" value="2"/>
</dbReference>
<evidence type="ECO:0000313" key="5">
    <source>
        <dbReference type="Proteomes" id="UP000631114"/>
    </source>
</evidence>
<protein>
    <submittedName>
        <fullName evidence="4">Uncharacterized protein</fullName>
    </submittedName>
</protein>
<sequence>MEAATNFVPKWPTKTASAQLANRGLVVIPLLGAFVNLKTLNLSGNAIVRITCGALPRGLHVLNLAKNRMSAIEGLRELSHLRVLDLSYNRISQIGRGVASSSSLKELYLAGNPAQRNVGDEQLQKYLRSILPSLVYFSKETITANCSHENASSSSAQSLTISRQLDLRLRSEQKPIQKEMLADASTANTSSFSSLQLDHSIQSTVSSPKQSKQDQRRSHGALHYDMAFA</sequence>
<dbReference type="Pfam" id="PF13855">
    <property type="entry name" value="LRR_8"/>
    <property type="match status" value="1"/>
</dbReference>
<dbReference type="Proteomes" id="UP000631114">
    <property type="component" value="Unassembled WGS sequence"/>
</dbReference>
<dbReference type="SMART" id="SM00369">
    <property type="entry name" value="LRR_TYP"/>
    <property type="match status" value="2"/>
</dbReference>
<dbReference type="OrthoDB" id="1904536at2759"/>
<dbReference type="PANTHER" id="PTHR15454:SF7">
    <property type="entry name" value="OS07G0106100 PROTEIN"/>
    <property type="match status" value="1"/>
</dbReference>